<dbReference type="PANTHER" id="PTHR34387">
    <property type="entry name" value="SLR1258 PROTEIN"/>
    <property type="match status" value="1"/>
</dbReference>
<proteinExistence type="predicted"/>
<organism evidence="3 4">
    <name type="scientific">Stakelama flava</name>
    <dbReference type="NCBI Taxonomy" id="2860338"/>
    <lineage>
        <taxon>Bacteria</taxon>
        <taxon>Pseudomonadati</taxon>
        <taxon>Pseudomonadota</taxon>
        <taxon>Alphaproteobacteria</taxon>
        <taxon>Sphingomonadales</taxon>
        <taxon>Sphingomonadaceae</taxon>
        <taxon>Stakelama</taxon>
    </lineage>
</organism>
<keyword evidence="4" id="KW-1185">Reference proteome</keyword>
<keyword evidence="2" id="KW-0732">Signal</keyword>
<evidence type="ECO:0000256" key="2">
    <source>
        <dbReference type="SAM" id="SignalP"/>
    </source>
</evidence>
<dbReference type="InterPro" id="IPR052022">
    <property type="entry name" value="26kDa_periplasmic_antigen"/>
</dbReference>
<feature type="region of interest" description="Disordered" evidence="1">
    <location>
        <begin position="214"/>
        <end position="236"/>
    </location>
</feature>
<dbReference type="InterPro" id="IPR007497">
    <property type="entry name" value="SIMPL/DUF541"/>
</dbReference>
<feature type="chain" id="PRO_5045444334" evidence="2">
    <location>
        <begin position="21"/>
        <end position="253"/>
    </location>
</feature>
<dbReference type="Pfam" id="PF04402">
    <property type="entry name" value="SIMPL"/>
    <property type="match status" value="1"/>
</dbReference>
<evidence type="ECO:0000256" key="1">
    <source>
        <dbReference type="SAM" id="MobiDB-lite"/>
    </source>
</evidence>
<dbReference type="PANTHER" id="PTHR34387:SF2">
    <property type="entry name" value="SLR1258 PROTEIN"/>
    <property type="match status" value="1"/>
</dbReference>
<gene>
    <name evidence="3" type="ORF">KY084_08020</name>
</gene>
<reference evidence="3 4" key="1">
    <citation type="submission" date="2021-07" db="EMBL/GenBank/DDBJ databases">
        <title>Stakelama flava sp. nov., a novel endophytic bacterium isolated from branch of Kandelia candel.</title>
        <authorList>
            <person name="Tuo L."/>
        </authorList>
    </citation>
    <scope>NUCLEOTIDE SEQUENCE [LARGE SCALE GENOMIC DNA]</scope>
    <source>
        <strain evidence="3 4">CBK3Z-3</strain>
    </source>
</reference>
<accession>A0ABS6XKT4</accession>
<dbReference type="RefSeq" id="WP_219237947.1">
    <property type="nucleotide sequence ID" value="NZ_JAHWZX010000006.1"/>
</dbReference>
<dbReference type="Proteomes" id="UP001197214">
    <property type="component" value="Unassembled WGS sequence"/>
</dbReference>
<evidence type="ECO:0000313" key="4">
    <source>
        <dbReference type="Proteomes" id="UP001197214"/>
    </source>
</evidence>
<comment type="caution">
    <text evidence="3">The sequence shown here is derived from an EMBL/GenBank/DDBJ whole genome shotgun (WGS) entry which is preliminary data.</text>
</comment>
<feature type="compositionally biased region" description="Pro residues" evidence="1">
    <location>
        <begin position="218"/>
        <end position="230"/>
    </location>
</feature>
<protein>
    <submittedName>
        <fullName evidence="3">SIMPL domain-containing protein</fullName>
    </submittedName>
</protein>
<name>A0ABS6XKT4_9SPHN</name>
<dbReference type="EMBL" id="JAHWZX010000006">
    <property type="protein sequence ID" value="MBW4330822.1"/>
    <property type="molecule type" value="Genomic_DNA"/>
</dbReference>
<feature type="signal peptide" evidence="2">
    <location>
        <begin position="1"/>
        <end position="20"/>
    </location>
</feature>
<evidence type="ECO:0000313" key="3">
    <source>
        <dbReference type="EMBL" id="MBW4330822.1"/>
    </source>
</evidence>
<sequence>MRTVTTAAIIMVAAAPPALAQEAPQHRTIVVQGHGSVKTKPDVATIAFSINGEGKTADAAAGDLAAKQKAVLGGIEQLFGGTMAVETGNVQVQATRAGNCDINRYSPAKLAAGECLITGYVASLDTTVRTAKTDDAATATGLAGRLGAINASVRGYDLQNDDGARKQATRAALADARNQAEAIAQGSGVTLGDIITVSSPMASPVEDIVVTGARAVSAPPPPPPPPPPPVRIDTSPAPIETHVTLNVVYAIRD</sequence>